<dbReference type="EMBL" id="JBFRHK010000015">
    <property type="protein sequence ID" value="MEX3747369.1"/>
    <property type="molecule type" value="Genomic_DNA"/>
</dbReference>
<gene>
    <name evidence="1" type="ORF">AB1300_19860</name>
</gene>
<organism evidence="1 2">
    <name type="scientific">Lysinibacillus xylanilyticus</name>
    <dbReference type="NCBI Taxonomy" id="582475"/>
    <lineage>
        <taxon>Bacteria</taxon>
        <taxon>Bacillati</taxon>
        <taxon>Bacillota</taxon>
        <taxon>Bacilli</taxon>
        <taxon>Bacillales</taxon>
        <taxon>Bacillaceae</taxon>
        <taxon>Lysinibacillus</taxon>
    </lineage>
</organism>
<evidence type="ECO:0000313" key="1">
    <source>
        <dbReference type="EMBL" id="MEX3747369.1"/>
    </source>
</evidence>
<comment type="caution">
    <text evidence="1">The sequence shown here is derived from an EMBL/GenBank/DDBJ whole genome shotgun (WGS) entry which is preliminary data.</text>
</comment>
<protein>
    <submittedName>
        <fullName evidence="1">Uncharacterized protein</fullName>
    </submittedName>
</protein>
<name>A0ABV3W2Z7_9BACI</name>
<reference evidence="1 2" key="1">
    <citation type="submission" date="2024-07" db="EMBL/GenBank/DDBJ databases">
        <title>Characterization of a bacterium isolated from hydrolysated instant sea cucumber by whole-genome sequencing and metabolomics.</title>
        <authorList>
            <person name="Luo X."/>
            <person name="Zhang Z."/>
            <person name="Zheng Z."/>
            <person name="Zhang W."/>
            <person name="Ming T."/>
            <person name="Jiao L."/>
            <person name="Su X."/>
            <person name="Kong F."/>
            <person name="Xu J."/>
        </authorList>
    </citation>
    <scope>NUCLEOTIDE SEQUENCE [LARGE SCALE GENOMIC DNA]</scope>
    <source>
        <strain evidence="1 2">XL-2024</strain>
    </source>
</reference>
<accession>A0ABV3W2Z7</accession>
<evidence type="ECO:0000313" key="2">
    <source>
        <dbReference type="Proteomes" id="UP001558534"/>
    </source>
</evidence>
<proteinExistence type="predicted"/>
<sequence>MFQKALAGELVNNEHTQVYVTVTESDSEQPQGLLSTTEEDKVEVTKVEIHKVLSEEVFPNGPAIEV</sequence>
<keyword evidence="2" id="KW-1185">Reference proteome</keyword>
<dbReference type="Proteomes" id="UP001558534">
    <property type="component" value="Unassembled WGS sequence"/>
</dbReference>
<dbReference type="RefSeq" id="WP_368637919.1">
    <property type="nucleotide sequence ID" value="NZ_JBFRHK010000015.1"/>
</dbReference>